<protein>
    <submittedName>
        <fullName evidence="3">Protein rep</fullName>
    </submittedName>
</protein>
<gene>
    <name evidence="3" type="ORF">HEQ44_11760</name>
</gene>
<evidence type="ECO:0000256" key="1">
    <source>
        <dbReference type="ARBA" id="ARBA00008909"/>
    </source>
</evidence>
<proteinExistence type="inferred from homology"/>
<organism evidence="3 4">
    <name type="scientific">Levilactobacillus tujiorum</name>
    <dbReference type="NCBI Taxonomy" id="2912243"/>
    <lineage>
        <taxon>Bacteria</taxon>
        <taxon>Bacillati</taxon>
        <taxon>Bacillota</taxon>
        <taxon>Bacilli</taxon>
        <taxon>Lactobacillales</taxon>
        <taxon>Lactobacillaceae</taxon>
        <taxon>Levilactobacillus</taxon>
    </lineage>
</organism>
<dbReference type="InterPro" id="IPR000989">
    <property type="entry name" value="Rep"/>
</dbReference>
<evidence type="ECO:0000313" key="3">
    <source>
        <dbReference type="EMBL" id="NLR30823.1"/>
    </source>
</evidence>
<dbReference type="Proteomes" id="UP000707477">
    <property type="component" value="Unassembled WGS sequence"/>
</dbReference>
<dbReference type="Pfam" id="PF01446">
    <property type="entry name" value="Rep_1"/>
    <property type="match status" value="1"/>
</dbReference>
<dbReference type="RefSeq" id="WP_168850690.1">
    <property type="nucleotide sequence ID" value="NZ_JAAVSD010000069.1"/>
</dbReference>
<dbReference type="EMBL" id="JAAVSD010000069">
    <property type="protein sequence ID" value="NLR30823.1"/>
    <property type="molecule type" value="Genomic_DNA"/>
</dbReference>
<comment type="similarity">
    <text evidence="1">Belongs to the Gram-positive plasmids replication protein type 1 family.</text>
</comment>
<keyword evidence="2" id="KW-0235">DNA replication</keyword>
<evidence type="ECO:0000256" key="2">
    <source>
        <dbReference type="ARBA" id="ARBA00022705"/>
    </source>
</evidence>
<accession>A0ABX1L6Y5</accession>
<comment type="caution">
    <text evidence="3">The sequence shown here is derived from an EMBL/GenBank/DDBJ whole genome shotgun (WGS) entry which is preliminary data.</text>
</comment>
<reference evidence="3 4" key="1">
    <citation type="submission" date="2020-03" db="EMBL/GenBank/DDBJ databases">
        <authorList>
            <person name="Zhang Z."/>
            <person name="Guo Z."/>
            <person name="Hou Q."/>
            <person name="Shen X."/>
        </authorList>
    </citation>
    <scope>NUCLEOTIDE SEQUENCE [LARGE SCALE GENOMIC DNA]</scope>
    <source>
        <strain evidence="3 4">HBUAS51329</strain>
    </source>
</reference>
<keyword evidence="4" id="KW-1185">Reference proteome</keyword>
<sequence>MADRKVLVDRSQSGKVRPWREHKLENLQYGDYLQMLHYKKAHRVKECGEVLRFVEDKNGHKKLAQTWFCHSRLCPLCNWRRSMKQSNQLTQILTEAVKQRKTGRFLFLTLTVENTTGNLLKSELRQMGRAIAKIFQYKKVAKNLLGYVRSTEVTINHEADQPMYHHHMHVLLFMKSSYFTGTDNYISQTEWTRYWQRAMKLAYVPVVNVEAVKPNVKRQKNSLLASAQETAKYQVKSKDILTNNQEQDLQVIDDLEQALAGSRQISYGGLLKEIRKQLQLEDVENGDLINTDSDDQKVDQVVREIVAKWDYQRKNYFMLNDL</sequence>
<evidence type="ECO:0000313" key="4">
    <source>
        <dbReference type="Proteomes" id="UP000707477"/>
    </source>
</evidence>
<name>A0ABX1L6Y5_9LACO</name>